<dbReference type="GO" id="GO:0016491">
    <property type="term" value="F:oxidoreductase activity"/>
    <property type="evidence" value="ECO:0007669"/>
    <property type="project" value="UniProtKB-ARBA"/>
</dbReference>
<dbReference type="EMBL" id="VHIR01000012">
    <property type="protein sequence ID" value="TQE43100.1"/>
    <property type="molecule type" value="Genomic_DNA"/>
</dbReference>
<organism evidence="2 3">
    <name type="scientific">Corynebacterium phoceense</name>
    <dbReference type="NCBI Taxonomy" id="1686286"/>
    <lineage>
        <taxon>Bacteria</taxon>
        <taxon>Bacillati</taxon>
        <taxon>Actinomycetota</taxon>
        <taxon>Actinomycetes</taxon>
        <taxon>Mycobacteriales</taxon>
        <taxon>Corynebacteriaceae</taxon>
        <taxon>Corynebacterium</taxon>
    </lineage>
</organism>
<evidence type="ECO:0000259" key="1">
    <source>
        <dbReference type="Pfam" id="PF02754"/>
    </source>
</evidence>
<sequence>MDERRDDRAGDMGVHPTCSMHHMGISDSLLALANASGEANVPEGATCCGTADDRGLFHPELVESATREERASLNAEHFDAFVSDNRTCEMGLEMMTGRTYDSIAVLLERASRPVVTP</sequence>
<dbReference type="InterPro" id="IPR004017">
    <property type="entry name" value="Cys_rich_dom"/>
</dbReference>
<reference evidence="2 3" key="1">
    <citation type="submission" date="2019-06" db="EMBL/GenBank/DDBJ databases">
        <title>Draft genome of C. phoceense Strain 272.</title>
        <authorList>
            <person name="Pacheco L.G.C."/>
            <person name="Barberis C.M."/>
            <person name="Almuzara M.N."/>
            <person name="Traglia G.M."/>
            <person name="Santos C.S."/>
            <person name="Rocha D.J.P.G."/>
            <person name="Aguiar E.R.G.R."/>
            <person name="Vay C.A."/>
        </authorList>
    </citation>
    <scope>NUCLEOTIDE SEQUENCE [LARGE SCALE GENOMIC DNA]</scope>
    <source>
        <strain evidence="2 3">272</strain>
    </source>
</reference>
<dbReference type="Pfam" id="PF02754">
    <property type="entry name" value="CCG"/>
    <property type="match status" value="1"/>
</dbReference>
<comment type="caution">
    <text evidence="2">The sequence shown here is derived from an EMBL/GenBank/DDBJ whole genome shotgun (WGS) entry which is preliminary data.</text>
</comment>
<dbReference type="RefSeq" id="WP_141629055.1">
    <property type="nucleotide sequence ID" value="NZ_VHIR01000012.1"/>
</dbReference>
<dbReference type="STRING" id="1686286.GCA_900092335_01769"/>
<feature type="domain" description="Cysteine-rich" evidence="1">
    <location>
        <begin position="14"/>
        <end position="92"/>
    </location>
</feature>
<gene>
    <name evidence="2" type="ORF">EJK80_08785</name>
</gene>
<dbReference type="AlphaFoldDB" id="A0A540R5U9"/>
<proteinExistence type="predicted"/>
<dbReference type="Proteomes" id="UP000318080">
    <property type="component" value="Unassembled WGS sequence"/>
</dbReference>
<name>A0A540R5U9_9CORY</name>
<protein>
    <submittedName>
        <fullName evidence="2">Oxidoreductase</fullName>
    </submittedName>
</protein>
<keyword evidence="3" id="KW-1185">Reference proteome</keyword>
<accession>A0A540R5U9</accession>
<evidence type="ECO:0000313" key="3">
    <source>
        <dbReference type="Proteomes" id="UP000318080"/>
    </source>
</evidence>
<evidence type="ECO:0000313" key="2">
    <source>
        <dbReference type="EMBL" id="TQE43100.1"/>
    </source>
</evidence>